<dbReference type="RefSeq" id="XP_021337828.1">
    <property type="nucleotide sequence ID" value="XM_021482632.1"/>
</dbReference>
<reference evidence="1 2" key="1">
    <citation type="journal article" date="2012" name="Nucleic Acids Res.">
        <title>Sequencing of the smallest Apicomplexan genome from the human pathogen Babesia microti.</title>
        <authorList>
            <person name="Cornillot E."/>
            <person name="Hadj-Kaddour K."/>
            <person name="Dassouli A."/>
            <person name="Noel B."/>
            <person name="Ranwez V."/>
            <person name="Vacherie B."/>
            <person name="Augagneur Y."/>
            <person name="Bres V."/>
            <person name="Duclos A."/>
            <person name="Randazzo S."/>
            <person name="Carcy B."/>
            <person name="Debierre-Grockiego F."/>
            <person name="Delbecq S."/>
            <person name="Moubri-Menage K."/>
            <person name="Shams-Eldin H."/>
            <person name="Usmani-Brown S."/>
            <person name="Bringaud F."/>
            <person name="Wincker P."/>
            <person name="Vivares C.P."/>
            <person name="Schwarz R.T."/>
            <person name="Schetters T.P."/>
            <person name="Krause P.J."/>
            <person name="Gorenflot A."/>
            <person name="Berry V."/>
            <person name="Barbe V."/>
            <person name="Ben Mamoun C."/>
        </authorList>
    </citation>
    <scope>NUCLEOTIDE SEQUENCE [LARGE SCALE GENOMIC DNA]</scope>
    <source>
        <strain evidence="1 2">RI</strain>
    </source>
</reference>
<dbReference type="EMBL" id="LN871599">
    <property type="protein sequence ID" value="SIO73766.1"/>
    <property type="molecule type" value="Genomic_DNA"/>
</dbReference>
<dbReference type="GeneID" id="24426196"/>
<reference evidence="1 2" key="3">
    <citation type="journal article" date="2016" name="Sci. Rep.">
        <title>Genome-wide diversity and gene expression profiling of Babesia microti isolates identify polymorphic genes that mediate host-pathogen interactions.</title>
        <authorList>
            <person name="Silva J.C."/>
            <person name="Cornillot E."/>
            <person name="McCracken C."/>
            <person name="Usmani-Brown S."/>
            <person name="Dwivedi A."/>
            <person name="Ifeonu O.O."/>
            <person name="Crabtree J."/>
            <person name="Gotia H.T."/>
            <person name="Virji A.Z."/>
            <person name="Reynes C."/>
            <person name="Colinge J."/>
            <person name="Kumar V."/>
            <person name="Lawres L."/>
            <person name="Pazzi J.E."/>
            <person name="Pablo J.V."/>
            <person name="Hung C."/>
            <person name="Brancato J."/>
            <person name="Kumari P."/>
            <person name="Orvis J."/>
            <person name="Tretina K."/>
            <person name="Chibucos M."/>
            <person name="Ott S."/>
            <person name="Sadzewicz L."/>
            <person name="Sengamalay N."/>
            <person name="Shetty A.C."/>
            <person name="Su Q."/>
            <person name="Tallon L."/>
            <person name="Fraser C.M."/>
            <person name="Frutos R."/>
            <person name="Molina D.M."/>
            <person name="Krause P.J."/>
            <person name="Ben Mamoun C."/>
        </authorList>
    </citation>
    <scope>NUCLEOTIDE SEQUENCE [LARGE SCALE GENOMIC DNA]</scope>
    <source>
        <strain evidence="1 2">RI</strain>
    </source>
</reference>
<dbReference type="KEGG" id="bmic:BmR1_04g07780"/>
<reference evidence="1 2" key="2">
    <citation type="journal article" date="2013" name="PLoS ONE">
        <title>Whole genome mapping and re-organization of the nuclear and mitochondrial genomes of Babesia microti isolates.</title>
        <authorList>
            <person name="Cornillot E."/>
            <person name="Dassouli A."/>
            <person name="Garg A."/>
            <person name="Pachikara N."/>
            <person name="Randazzo S."/>
            <person name="Depoix D."/>
            <person name="Carcy B."/>
            <person name="Delbecq S."/>
            <person name="Frutos R."/>
            <person name="Silva J.C."/>
            <person name="Sutton R."/>
            <person name="Krause P.J."/>
            <person name="Mamoun C.B."/>
        </authorList>
    </citation>
    <scope>NUCLEOTIDE SEQUENCE [LARGE SCALE GENOMIC DNA]</scope>
    <source>
        <strain evidence="1 2">RI</strain>
    </source>
</reference>
<accession>A0A1N6LY05</accession>
<keyword evidence="2" id="KW-1185">Reference proteome</keyword>
<evidence type="ECO:0000313" key="1">
    <source>
        <dbReference type="EMBL" id="SIO73766.1"/>
    </source>
</evidence>
<organism evidence="1 2">
    <name type="scientific">Babesia microti (strain RI)</name>
    <dbReference type="NCBI Taxonomy" id="1133968"/>
    <lineage>
        <taxon>Eukaryota</taxon>
        <taxon>Sar</taxon>
        <taxon>Alveolata</taxon>
        <taxon>Apicomplexa</taxon>
        <taxon>Aconoidasida</taxon>
        <taxon>Piroplasmida</taxon>
        <taxon>Babesiidae</taxon>
        <taxon>Babesia</taxon>
    </lineage>
</organism>
<sequence length="818" mass="94256">MAHICSDGKGKQILQFVYQRALNASELNLDLFVNDNLEQAIADLAHLSPSPFKWTREQRNFERTLKEFPKFEEFRKKIIYNSFPGIIKLETRTRELVSLGLFEDALNQYSIAPNKQCKKIPSDLFSYFVKHIINSKTNNDNMLLLTNRLVSRIEKIPLHVLPLLITHFQSHKWPNCKNKLLEEFKRNAAQMSPTDLCKVFVASSIFSHIQYEIPSIYIPYLKYVIYSHHLKDTNLKSNNKITSNDPFIDICLETMPNGPDLGTVKLPILRQVFLHNKSKGSFIHGLANTIVKSKIKPAEECFEQYIGQIKLVIEAGSPNNVIIGLIDIMSEYIKNNFNNQLIITASQILWSYSKCRNIILDALAELSSSEFIILLGNIVKCCYYIDQPDEQSTKAIVSRFNDIISHSELINEFDIDYLGEEIAKSLLLSKFNSTIGRWDVRWNCIIESIIDKLNNCETRNIISHITKIGHILHKNVTQQVSSDIVGKVICDNDLYNMYRKILKIDIYADKTLNDSDKFVKLTKNPVACWGKTSFFYKYPDSDYIPLAITCESIIQSIDNGKWNIEDISKIVGLEYAVVDYPRLLLLIGRRLIKINDIDLLGERLLEHLPSFDLYQACSIAWSLAALDYLPIELLTCLTSSINIKLDTMHLEPLSGSRLACFLAYTSRKNPFIFFNQISPFQKVLKAVGFGNKTTQHCYHYRDSILSLDNQQLLSKIAFEHSNFFDDPMHEFAPFYYDGISHKLKIVLSYYPEAQSWTQIGSNTSAQKYKQEQLRDQASPGGRLMQEKYAKNAGYRVLRIDRHSDLDRLFRDYNVPNRI</sequence>
<dbReference type="AlphaFoldDB" id="A0A1N6LY05"/>
<protein>
    <submittedName>
        <fullName evidence="1">Uncharacterized protein</fullName>
    </submittedName>
</protein>
<dbReference type="Proteomes" id="UP000002899">
    <property type="component" value="Chromosome IV"/>
</dbReference>
<dbReference type="VEuPathDB" id="PiroplasmaDB:BmR1_04g07780"/>
<evidence type="ECO:0000313" key="2">
    <source>
        <dbReference type="Proteomes" id="UP000002899"/>
    </source>
</evidence>
<name>A0A1N6LY05_BABMR</name>
<proteinExistence type="predicted"/>